<feature type="transmembrane region" description="Helical" evidence="1">
    <location>
        <begin position="58"/>
        <end position="80"/>
    </location>
</feature>
<keyword evidence="1" id="KW-0472">Membrane</keyword>
<evidence type="ECO:0000313" key="3">
    <source>
        <dbReference type="Proteomes" id="UP000500767"/>
    </source>
</evidence>
<evidence type="ECO:0000313" key="2">
    <source>
        <dbReference type="EMBL" id="QKE92276.1"/>
    </source>
</evidence>
<keyword evidence="3" id="KW-1185">Reference proteome</keyword>
<dbReference type="AlphaFoldDB" id="A0A6M8HVL7"/>
<name>A0A6M8HVL7_9PROT</name>
<gene>
    <name evidence="2" type="ORF">HN018_21555</name>
</gene>
<keyword evidence="1" id="KW-0812">Transmembrane</keyword>
<feature type="transmembrane region" description="Helical" evidence="1">
    <location>
        <begin position="86"/>
        <end position="108"/>
    </location>
</feature>
<evidence type="ECO:0000256" key="1">
    <source>
        <dbReference type="SAM" id="Phobius"/>
    </source>
</evidence>
<keyword evidence="1" id="KW-1133">Transmembrane helix</keyword>
<proteinExistence type="predicted"/>
<organism evidence="2 3">
    <name type="scientific">Lichenicola cladoniae</name>
    <dbReference type="NCBI Taxonomy" id="1484109"/>
    <lineage>
        <taxon>Bacteria</taxon>
        <taxon>Pseudomonadati</taxon>
        <taxon>Pseudomonadota</taxon>
        <taxon>Alphaproteobacteria</taxon>
        <taxon>Acetobacterales</taxon>
        <taxon>Acetobacteraceae</taxon>
        <taxon>Lichenicola</taxon>
    </lineage>
</organism>
<dbReference type="RefSeq" id="WP_171834206.1">
    <property type="nucleotide sequence ID" value="NZ_CP053708.1"/>
</dbReference>
<sequence length="150" mass="16182">MSNLSAASIRLDAQPARLPLRSAQGVLAALAFANLLVSSNAMHPLLPIFRQTLRLDPLEISMTMVCYVGVLCIVLLVLSQPRLVRWSPLFLCVALAVVMLGDAVLATASTPRPDDWPRPDGPCRRVRDGIGLGSGCHGLRRSRACDLGDR</sequence>
<dbReference type="EMBL" id="CP053708">
    <property type="protein sequence ID" value="QKE92276.1"/>
    <property type="molecule type" value="Genomic_DNA"/>
</dbReference>
<dbReference type="KEGG" id="lck:HN018_21555"/>
<protein>
    <submittedName>
        <fullName evidence="2">Uncharacterized protein</fullName>
    </submittedName>
</protein>
<accession>A0A6M8HVL7</accession>
<reference evidence="2 3" key="1">
    <citation type="journal article" date="2014" name="World J. Microbiol. Biotechnol.">
        <title>Biodiversity and physiological characteristics of Antarctic and Arctic lichens-associated bacteria.</title>
        <authorList>
            <person name="Lee Y.M."/>
            <person name="Kim E.H."/>
            <person name="Lee H.K."/>
            <person name="Hong S.G."/>
        </authorList>
    </citation>
    <scope>NUCLEOTIDE SEQUENCE [LARGE SCALE GENOMIC DNA]</scope>
    <source>
        <strain evidence="2 3">PAMC 26569</strain>
    </source>
</reference>
<feature type="transmembrane region" description="Helical" evidence="1">
    <location>
        <begin position="20"/>
        <end position="37"/>
    </location>
</feature>
<dbReference type="Proteomes" id="UP000500767">
    <property type="component" value="Chromosome"/>
</dbReference>